<dbReference type="AlphaFoldDB" id="A0A1A6GBD9"/>
<evidence type="ECO:0008006" key="14">
    <source>
        <dbReference type="Google" id="ProtNLM"/>
    </source>
</evidence>
<feature type="transmembrane region" description="Helical" evidence="1">
    <location>
        <begin position="205"/>
        <end position="226"/>
    </location>
</feature>
<feature type="transmembrane region" description="Helical" evidence="1">
    <location>
        <begin position="74"/>
        <end position="98"/>
    </location>
</feature>
<evidence type="ECO:0000313" key="10">
    <source>
        <dbReference type="Proteomes" id="UP000244022"/>
    </source>
</evidence>
<organism evidence="6 9">
    <name type="scientific">Enterococcus mundtii</name>
    <dbReference type="NCBI Taxonomy" id="53346"/>
    <lineage>
        <taxon>Bacteria</taxon>
        <taxon>Bacillati</taxon>
        <taxon>Bacillota</taxon>
        <taxon>Bacilli</taxon>
        <taxon>Lactobacillales</taxon>
        <taxon>Enterococcaceae</taxon>
        <taxon>Enterococcus</taxon>
    </lineage>
</organism>
<dbReference type="Proteomes" id="UP000321175">
    <property type="component" value="Unassembled WGS sequence"/>
</dbReference>
<name>A0A1A6GBD9_ENTMU</name>
<evidence type="ECO:0000313" key="6">
    <source>
        <dbReference type="EMBL" id="OTP27691.1"/>
    </source>
</evidence>
<protein>
    <recommendedName>
        <fullName evidence="14">FtsX-like permease family protein</fullName>
    </recommendedName>
</protein>
<accession>A0A1A6GBD9</accession>
<evidence type="ECO:0000313" key="9">
    <source>
        <dbReference type="Proteomes" id="UP000195024"/>
    </source>
</evidence>
<reference evidence="7 10" key="3">
    <citation type="submission" date="2018-03" db="EMBL/GenBank/DDBJ databases">
        <title>Draft genome sequences of four Enterococcus mundtii strains isolated from beef slaughterhouses in Kenya.</title>
        <authorList>
            <person name="Wambui J."/>
            <person name="Stevens M."/>
            <person name="Njage P."/>
            <person name="Stephan R."/>
            <person name="Tasara T."/>
        </authorList>
    </citation>
    <scope>NUCLEOTIDE SEQUENCE [LARGE SCALE GENOMIC DNA]</scope>
    <source>
        <strain evidence="7 10">H18-EM</strain>
    </source>
</reference>
<evidence type="ECO:0000313" key="8">
    <source>
        <dbReference type="Proteomes" id="UP000189299"/>
    </source>
</evidence>
<reference evidence="4 13" key="6">
    <citation type="submission" date="2020-04" db="EMBL/GenBank/DDBJ databases">
        <authorList>
            <person name="Abaymova A."/>
            <person name="Teymurazov M."/>
            <person name="Tazyna O."/>
            <person name="Chatushin Y."/>
            <person name="Svetoch E."/>
            <person name="Pereligyn V."/>
            <person name="Pohylenko V."/>
            <person name="Platonov M."/>
            <person name="Kartsev N."/>
            <person name="Skryabin Y."/>
            <person name="Sizova A."/>
            <person name="Solomentsev V."/>
            <person name="Kislichkina A."/>
            <person name="Bogun A."/>
        </authorList>
    </citation>
    <scope>NUCLEOTIDE SEQUENCE [LARGE SCALE GENOMIC DNA]</scope>
    <source>
        <strain evidence="4">SCPM-O-B-8398</strain>
        <strain evidence="13">SCPM-O-B-8398 (E28)</strain>
    </source>
</reference>
<keyword evidence="1" id="KW-0812">Transmembrane</keyword>
<dbReference type="OrthoDB" id="2186891at2"/>
<dbReference type="EMBL" id="JABCAG010000008">
    <property type="protein sequence ID" value="NMP57692.1"/>
    <property type="molecule type" value="Genomic_DNA"/>
</dbReference>
<dbReference type="GeneID" id="60999738"/>
<dbReference type="Proteomes" id="UP000244022">
    <property type="component" value="Unassembled WGS sequence"/>
</dbReference>
<evidence type="ECO:0000313" key="13">
    <source>
        <dbReference type="Proteomes" id="UP000557857"/>
    </source>
</evidence>
<dbReference type="Proteomes" id="UP000509460">
    <property type="component" value="Chromosome"/>
</dbReference>
<keyword evidence="1" id="KW-1133">Transmembrane helix</keyword>
<evidence type="ECO:0000313" key="2">
    <source>
        <dbReference type="EMBL" id="BBM13669.1"/>
    </source>
</evidence>
<reference evidence="2 12" key="4">
    <citation type="submission" date="2019-07" db="EMBL/GenBank/DDBJ databases">
        <title>antibiotic susceptibility of plant-derived lactic acid bacteria.</title>
        <authorList>
            <person name="Sugiyama M."/>
            <person name="Noda M."/>
        </authorList>
    </citation>
    <scope>NUCLEOTIDE SEQUENCE [LARGE SCALE GENOMIC DNA]</scope>
    <source>
        <strain evidence="2 12">15-1A</strain>
    </source>
</reference>
<reference evidence="5 8" key="1">
    <citation type="submission" date="2016-12" db="EMBL/GenBank/DDBJ databases">
        <authorList>
            <person name="Song W.-J."/>
            <person name="Kurnit D.M."/>
        </authorList>
    </citation>
    <scope>NUCLEOTIDE SEQUENCE [LARGE SCALE GENOMIC DNA]</scope>
    <source>
        <strain evidence="5 8">CGB1038-1_S1</strain>
    </source>
</reference>
<dbReference type="Proteomes" id="UP000189299">
    <property type="component" value="Unassembled WGS sequence"/>
</dbReference>
<gene>
    <name evidence="6" type="ORF">A5802_001427</name>
    <name evidence="5" type="ORF">BTN92_01775</name>
    <name evidence="7" type="ORF">C6N14_09815</name>
    <name evidence="2" type="ORF">EM151A_0428</name>
    <name evidence="3" type="ORF">EMU01_12680</name>
    <name evidence="4" type="ORF">HI921_04280</name>
</gene>
<dbReference type="EMBL" id="AP019810">
    <property type="protein sequence ID" value="BBM13669.1"/>
    <property type="molecule type" value="Genomic_DNA"/>
</dbReference>
<sequence>MNMIRYSTARLLYYKKQTFLYTLFSSFSAFLLLISFNLYNLQTTLHKQIQDRVLIFDASDVKENLPSSETLQQAYLVVISCILALFALCFFFFFLLSLYRHRMEIINWRLAGLSKPKMFFFVFWQSLIPLVLSCLGVLLIVFAFQNGYQALLQKINLALLDFFELPNLPSVFSSGNGLSISIDQNSFFMIDFFSDNFLVDTLKGIGQTIICLVSISTLLSTCLFMISNRLLKRKKLIIDEPT</sequence>
<evidence type="ECO:0000313" key="3">
    <source>
        <dbReference type="EMBL" id="GEL80124.1"/>
    </source>
</evidence>
<evidence type="ECO:0000313" key="12">
    <source>
        <dbReference type="Proteomes" id="UP000509460"/>
    </source>
</evidence>
<dbReference type="EMBL" id="NGMS01000001">
    <property type="protein sequence ID" value="OTP27691.1"/>
    <property type="molecule type" value="Genomic_DNA"/>
</dbReference>
<evidence type="ECO:0000313" key="7">
    <source>
        <dbReference type="EMBL" id="PTO34940.1"/>
    </source>
</evidence>
<keyword evidence="1" id="KW-0472">Membrane</keyword>
<evidence type="ECO:0000313" key="11">
    <source>
        <dbReference type="Proteomes" id="UP000321175"/>
    </source>
</evidence>
<dbReference type="RefSeq" id="WP_019722957.1">
    <property type="nucleotide sequence ID" value="NZ_AP019810.1"/>
</dbReference>
<reference evidence="6 9" key="2">
    <citation type="submission" date="2017-05" db="EMBL/GenBank/DDBJ databases">
        <title>The Genome Sequence of Enterococcus mundtii 6B1_DIV0119.</title>
        <authorList>
            <consortium name="The Broad Institute Genomics Platform"/>
            <consortium name="The Broad Institute Genomic Center for Infectious Diseases"/>
            <person name="Earl A."/>
            <person name="Manson A."/>
            <person name="Schwartman J."/>
            <person name="Gilmore M."/>
            <person name="Abouelleil A."/>
            <person name="Cao P."/>
            <person name="Chapman S."/>
            <person name="Cusick C."/>
            <person name="Shea T."/>
            <person name="Young S."/>
            <person name="Neafsey D."/>
            <person name="Nusbaum C."/>
            <person name="Birren B."/>
        </authorList>
    </citation>
    <scope>NUCLEOTIDE SEQUENCE [LARGE SCALE GENOMIC DNA]</scope>
    <source>
        <strain evidence="6 9">6B1_DIV0119</strain>
    </source>
</reference>
<reference evidence="3 11" key="5">
    <citation type="submission" date="2019-07" db="EMBL/GenBank/DDBJ databases">
        <title>Whole genome shotgun sequence of Enterococcus mundtii NBRC 100490.</title>
        <authorList>
            <person name="Hosoyama A."/>
            <person name="Uohara A."/>
            <person name="Ohji S."/>
            <person name="Ichikawa N."/>
        </authorList>
    </citation>
    <scope>NUCLEOTIDE SEQUENCE [LARGE SCALE GENOMIC DNA]</scope>
    <source>
        <strain evidence="3 11">NBRC 100490</strain>
    </source>
</reference>
<dbReference type="EMBL" id="PYGR01000040">
    <property type="protein sequence ID" value="PTO34940.1"/>
    <property type="molecule type" value="Genomic_DNA"/>
</dbReference>
<dbReference type="Proteomes" id="UP000557857">
    <property type="component" value="Unassembled WGS sequence"/>
</dbReference>
<keyword evidence="11" id="KW-1185">Reference proteome</keyword>
<dbReference type="EMBL" id="BJWA01000007">
    <property type="protein sequence ID" value="GEL80124.1"/>
    <property type="molecule type" value="Genomic_DNA"/>
</dbReference>
<proteinExistence type="predicted"/>
<dbReference type="EMBL" id="MSTR01000001">
    <property type="protein sequence ID" value="ONN44886.1"/>
    <property type="molecule type" value="Genomic_DNA"/>
</dbReference>
<feature type="transmembrane region" description="Helical" evidence="1">
    <location>
        <begin position="119"/>
        <end position="144"/>
    </location>
</feature>
<evidence type="ECO:0000313" key="4">
    <source>
        <dbReference type="EMBL" id="NMP57692.1"/>
    </source>
</evidence>
<dbReference type="Proteomes" id="UP000195024">
    <property type="component" value="Unassembled WGS sequence"/>
</dbReference>
<evidence type="ECO:0000313" key="5">
    <source>
        <dbReference type="EMBL" id="ONN44886.1"/>
    </source>
</evidence>
<feature type="transmembrane region" description="Helical" evidence="1">
    <location>
        <begin position="20"/>
        <end position="39"/>
    </location>
</feature>
<evidence type="ECO:0000256" key="1">
    <source>
        <dbReference type="SAM" id="Phobius"/>
    </source>
</evidence>